<evidence type="ECO:0000313" key="2">
    <source>
        <dbReference type="EMBL" id="QUI21383.1"/>
    </source>
</evidence>
<dbReference type="AlphaFoldDB" id="A0A8J8MHK4"/>
<sequence>MISKSIRNIGKNDMRLIRRELILITLLLFVVYIAVVLKFLLPWANSYLADKGFLPNATIPHALSYYYPIIVAFFLLYMGGMLAGAVSGFLALSEKDDGTAVAMLVTPVSPRKFNTYRIVITTIISFVIIMFQFYIVGILVLPFWQMVLIAIGGSLFGPIIMLFLAGFADGKLQGMGYGKFLSLGGLFVLLSWFVKEPLQYLFGIFPPYWISKAYWLALDGHSSWLIALVVGIVLQFVMIKLLMRKFEKTLYHY</sequence>
<keyword evidence="1" id="KW-0812">Transmembrane</keyword>
<evidence type="ECO:0000256" key="1">
    <source>
        <dbReference type="SAM" id="Phobius"/>
    </source>
</evidence>
<protein>
    <submittedName>
        <fullName evidence="2">Uncharacterized protein</fullName>
    </submittedName>
</protein>
<feature type="transmembrane region" description="Helical" evidence="1">
    <location>
        <begin position="21"/>
        <end position="45"/>
    </location>
</feature>
<keyword evidence="1" id="KW-1133">Transmembrane helix</keyword>
<dbReference type="RefSeq" id="WP_212696853.1">
    <property type="nucleotide sequence ID" value="NZ_CP058649.1"/>
</dbReference>
<dbReference type="KEGG" id="vpy:HZI73_03375"/>
<dbReference type="EMBL" id="CP058649">
    <property type="protein sequence ID" value="QUI21383.1"/>
    <property type="molecule type" value="Genomic_DNA"/>
</dbReference>
<feature type="transmembrane region" description="Helical" evidence="1">
    <location>
        <begin position="113"/>
        <end position="137"/>
    </location>
</feature>
<dbReference type="Proteomes" id="UP000683246">
    <property type="component" value="Chromosome"/>
</dbReference>
<proteinExistence type="predicted"/>
<feature type="transmembrane region" description="Helical" evidence="1">
    <location>
        <begin position="65"/>
        <end position="92"/>
    </location>
</feature>
<keyword evidence="1" id="KW-0472">Membrane</keyword>
<feature type="transmembrane region" description="Helical" evidence="1">
    <location>
        <begin position="224"/>
        <end position="243"/>
    </location>
</feature>
<feature type="transmembrane region" description="Helical" evidence="1">
    <location>
        <begin position="143"/>
        <end position="165"/>
    </location>
</feature>
<accession>A0A8J8MHK4</accession>
<feature type="transmembrane region" description="Helical" evidence="1">
    <location>
        <begin position="177"/>
        <end position="194"/>
    </location>
</feature>
<reference evidence="2" key="1">
    <citation type="submission" date="2020-07" db="EMBL/GenBank/DDBJ databases">
        <title>Vallitalea pronyensis genome.</title>
        <authorList>
            <person name="Postec A."/>
        </authorList>
    </citation>
    <scope>NUCLEOTIDE SEQUENCE</scope>
    <source>
        <strain evidence="2">FatNI3</strain>
    </source>
</reference>
<evidence type="ECO:0000313" key="3">
    <source>
        <dbReference type="Proteomes" id="UP000683246"/>
    </source>
</evidence>
<gene>
    <name evidence="2" type="ORF">HZI73_03375</name>
</gene>
<keyword evidence="3" id="KW-1185">Reference proteome</keyword>
<organism evidence="2 3">
    <name type="scientific">Vallitalea pronyensis</name>
    <dbReference type="NCBI Taxonomy" id="1348613"/>
    <lineage>
        <taxon>Bacteria</taxon>
        <taxon>Bacillati</taxon>
        <taxon>Bacillota</taxon>
        <taxon>Clostridia</taxon>
        <taxon>Lachnospirales</taxon>
        <taxon>Vallitaleaceae</taxon>
        <taxon>Vallitalea</taxon>
    </lineage>
</organism>
<name>A0A8J8MHK4_9FIRM</name>